<dbReference type="EMBL" id="CP000394">
    <property type="protein sequence ID" value="ASV62452.1"/>
    <property type="molecule type" value="Genomic_DNA"/>
</dbReference>
<proteinExistence type="predicted"/>
<evidence type="ECO:0000256" key="1">
    <source>
        <dbReference type="SAM" id="MobiDB-lite"/>
    </source>
</evidence>
<accession>A0A286M353</accession>
<organism evidence="2 3">
    <name type="scientific">Granulibacter bethesdensis (strain ATCC BAA-1260 / CGDNIH1)</name>
    <dbReference type="NCBI Taxonomy" id="391165"/>
    <lineage>
        <taxon>Bacteria</taxon>
        <taxon>Pseudomonadati</taxon>
        <taxon>Pseudomonadota</taxon>
        <taxon>Alphaproteobacteria</taxon>
        <taxon>Acetobacterales</taxon>
        <taxon>Acetobacteraceae</taxon>
        <taxon>Granulibacter</taxon>
    </lineage>
</organism>
<dbReference type="AlphaFoldDB" id="A0A286M353"/>
<keyword evidence="3" id="KW-1185">Reference proteome</keyword>
<dbReference type="KEGG" id="gbe:GbCGDNIH1_8030"/>
<feature type="region of interest" description="Disordered" evidence="1">
    <location>
        <begin position="1"/>
        <end position="41"/>
    </location>
</feature>
<name>A0A286M353_GRABC</name>
<protein>
    <submittedName>
        <fullName evidence="2">Uncharacterized protein</fullName>
    </submittedName>
</protein>
<evidence type="ECO:0000313" key="2">
    <source>
        <dbReference type="EMBL" id="ASV62452.1"/>
    </source>
</evidence>
<gene>
    <name evidence="2" type="ordered locus">GbCGDNIH1_8030</name>
</gene>
<evidence type="ECO:0000313" key="3">
    <source>
        <dbReference type="Proteomes" id="UP000001963"/>
    </source>
</evidence>
<dbReference type="Proteomes" id="UP000001963">
    <property type="component" value="Chromosome"/>
</dbReference>
<sequence>MGGGTGRAFNPVEDGKDNGLSLSGRTGFQPCGDQIFSGRVH</sequence>
<reference evidence="2 3" key="1">
    <citation type="journal article" date="2007" name="J. Bacteriol.">
        <title>Genome sequence analysis of the emerging human pathogenic acetic acid bacterium Granulibacter bethesdensis.</title>
        <authorList>
            <person name="Greenberg D.E."/>
            <person name="Porcella S.F."/>
            <person name="Zelazny A.M."/>
            <person name="Virtaneva K."/>
            <person name="Sturdevant D.E."/>
            <person name="Kupko J.J.III."/>
            <person name="Barbian K.D."/>
            <person name="Babar A."/>
            <person name="Dorward D.W."/>
            <person name="Holland S.M."/>
        </authorList>
    </citation>
    <scope>NUCLEOTIDE SEQUENCE [LARGE SCALE GENOMIC DNA]</scope>
    <source>
        <strain evidence="3">ATCC BAA-1260 / CGDNIH1</strain>
    </source>
</reference>